<evidence type="ECO:0000256" key="6">
    <source>
        <dbReference type="ARBA" id="ARBA00012588"/>
    </source>
</evidence>
<evidence type="ECO:0000256" key="12">
    <source>
        <dbReference type="ARBA" id="ARBA00022946"/>
    </source>
</evidence>
<dbReference type="GO" id="GO:0009011">
    <property type="term" value="F:alpha-1,4-glucan glucosyltransferase (ADP-glucose donor) activity"/>
    <property type="evidence" value="ECO:0007669"/>
    <property type="project" value="UniProtKB-EC"/>
</dbReference>
<dbReference type="PANTHER" id="PTHR45825">
    <property type="entry name" value="GRANULE-BOUND STARCH SYNTHASE 1, CHLOROPLASTIC/AMYLOPLASTIC"/>
    <property type="match status" value="1"/>
</dbReference>
<evidence type="ECO:0000256" key="14">
    <source>
        <dbReference type="SAM" id="MobiDB-lite"/>
    </source>
</evidence>
<gene>
    <name evidence="16" type="primary">SSII3</name>
    <name evidence="16" type="ORF">QBZ16_001312</name>
</gene>
<feature type="region of interest" description="Disordered" evidence="14">
    <location>
        <begin position="44"/>
        <end position="136"/>
    </location>
</feature>
<sequence>MFPGRQGSTQRPCGAEMVSVPGCSPALAIRGFRWQQIAEQRLEARRREQQTLRERLTGGGAASSGNGASATAAQSRASKPAAAATTVPKSPPAAPARSARLVSAAPPPPEAPAPPPQAPPQAPAAPAPPAAPARRDNPNAMNVVFVGAECSPWSKTGGLGDVMHALPKALAERGHRVAVVAPRYGQYEDAWETGVRLRLNVFNSEQEVGFFHAFQDGVDFIFVDHPSFQAYGGDIYGGSRLDVLFRCALLSKAALEVPWHVPCGGAPYGEDNLVFVANDWHTALLPVYLQAHYRDHGRLTYARSALVLHNVAHQGRGPMSDLEYLEIPGNYVESFRLNDPVGGEHANVMKAGVEAAHRLVAVSRGYAWECQTQDGGWGLDGVFRNCAWKLAGVVNGIDPREWSPATDEHLASDGYQRYTKDTLAGKSACKAALQAELGLPVDRNVPLLGFIGRLDYQKGVDLIRDSYDWIMAEGCQLVMLGSGRADLEDSLREMESRGHDKCRGWVGFSARMAHRITAGADILLMPSRFEPCGLNQLYAMAYGTVPVVHAVGGLRDTVQAFDPFNNAGTGWVYEWSDPEAFRHALGNALYTFRQFPDSFRGIQVRGMEQDLTWDHAAQQYEDVLLQAKYQWPSESPSRTGVPYQPSAHAIPPRIHDYDTDAGLYDAPIWMLCCYALSQLPGKKGSLAEIHATLTALLSGHVVLPWVNQLHKYLATSSLDGRGIQKLVGSDGQREYQLHEECIPSVLKPGWFHFQRWASLQTRSSSPETLKHHTFSAFTLLG</sequence>
<dbReference type="FunFam" id="3.40.50.2000:FF:000048">
    <property type="entry name" value="Starch synthase, chloroplastic/amyloplastic"/>
    <property type="match status" value="1"/>
</dbReference>
<evidence type="ECO:0000256" key="11">
    <source>
        <dbReference type="ARBA" id="ARBA00022922"/>
    </source>
</evidence>
<comment type="similarity">
    <text evidence="5">Belongs to the glycosyltransferase 1 family. Bacterial/plant glycogen synthase subfamily.</text>
</comment>
<proteinExistence type="inferred from homology"/>
<accession>A0AAD9MLV8</accession>
<dbReference type="CDD" id="cd03791">
    <property type="entry name" value="GT5_Glycogen_synthase_DULL1-like"/>
    <property type="match status" value="1"/>
</dbReference>
<keyword evidence="9" id="KW-0328">Glycosyltransferase</keyword>
<evidence type="ECO:0000256" key="3">
    <source>
        <dbReference type="ARBA" id="ARBA00004602"/>
    </source>
</evidence>
<organism evidence="16 17">
    <name type="scientific">Prototheca wickerhamii</name>
    <dbReference type="NCBI Taxonomy" id="3111"/>
    <lineage>
        <taxon>Eukaryota</taxon>
        <taxon>Viridiplantae</taxon>
        <taxon>Chlorophyta</taxon>
        <taxon>core chlorophytes</taxon>
        <taxon>Trebouxiophyceae</taxon>
        <taxon>Chlorellales</taxon>
        <taxon>Chlorellaceae</taxon>
        <taxon>Prototheca</taxon>
    </lineage>
</organism>
<evidence type="ECO:0000256" key="10">
    <source>
        <dbReference type="ARBA" id="ARBA00022679"/>
    </source>
</evidence>
<dbReference type="GO" id="GO:0009501">
    <property type="term" value="C:amyloplast"/>
    <property type="evidence" value="ECO:0007669"/>
    <property type="project" value="UniProtKB-SubCell"/>
</dbReference>
<protein>
    <recommendedName>
        <fullName evidence="6">starch synthase</fullName>
        <ecNumber evidence="6">2.4.1.21</ecNumber>
    </recommendedName>
</protein>
<dbReference type="HAMAP" id="MF_00484">
    <property type="entry name" value="Glycogen_synth"/>
    <property type="match status" value="1"/>
</dbReference>
<keyword evidence="7" id="KW-0150">Chloroplast</keyword>
<dbReference type="SUPFAM" id="SSF53756">
    <property type="entry name" value="UDP-Glycosyltransferase/glycogen phosphorylase"/>
    <property type="match status" value="1"/>
</dbReference>
<dbReference type="PANTHER" id="PTHR45825:SF2">
    <property type="entry name" value="STARCH SYNTHASE 2, CHLOROPLASTIC_AMYLOPLASTIC"/>
    <property type="match status" value="1"/>
</dbReference>
<dbReference type="EMBL" id="JASFZW010000012">
    <property type="protein sequence ID" value="KAK2075976.1"/>
    <property type="molecule type" value="Genomic_DNA"/>
</dbReference>
<dbReference type="GO" id="GO:0019252">
    <property type="term" value="P:starch biosynthetic process"/>
    <property type="evidence" value="ECO:0007669"/>
    <property type="project" value="UniProtKB-KW"/>
</dbReference>
<reference evidence="16" key="1">
    <citation type="submission" date="2021-01" db="EMBL/GenBank/DDBJ databases">
        <authorList>
            <person name="Eckstrom K.M.E."/>
        </authorList>
    </citation>
    <scope>NUCLEOTIDE SEQUENCE</scope>
    <source>
        <strain evidence="16">UVCC 0001</strain>
    </source>
</reference>
<keyword evidence="13" id="KW-0035">Amyloplast</keyword>
<dbReference type="EC" id="2.4.1.21" evidence="6"/>
<comment type="subcellular location">
    <subcellularLocation>
        <location evidence="3">Plastid</location>
        <location evidence="3">Amyloplast</location>
    </subcellularLocation>
    <subcellularLocation>
        <location evidence="2">Plastid</location>
        <location evidence="2">Chloroplast</location>
    </subcellularLocation>
</comment>
<dbReference type="NCBIfam" id="TIGR02095">
    <property type="entry name" value="glgA"/>
    <property type="match status" value="1"/>
</dbReference>
<evidence type="ECO:0000256" key="5">
    <source>
        <dbReference type="ARBA" id="ARBA00010281"/>
    </source>
</evidence>
<dbReference type="GO" id="GO:0009507">
    <property type="term" value="C:chloroplast"/>
    <property type="evidence" value="ECO:0007669"/>
    <property type="project" value="UniProtKB-SubCell"/>
</dbReference>
<name>A0AAD9MLV8_PROWI</name>
<feature type="domain" description="Starch synthase catalytic" evidence="15">
    <location>
        <begin position="142"/>
        <end position="384"/>
    </location>
</feature>
<dbReference type="InterPro" id="IPR013534">
    <property type="entry name" value="Starch_synth_cat_dom"/>
</dbReference>
<evidence type="ECO:0000313" key="17">
    <source>
        <dbReference type="Proteomes" id="UP001255856"/>
    </source>
</evidence>
<keyword evidence="8" id="KW-0934">Plastid</keyword>
<evidence type="ECO:0000313" key="16">
    <source>
        <dbReference type="EMBL" id="KAK2075976.1"/>
    </source>
</evidence>
<evidence type="ECO:0000256" key="13">
    <source>
        <dbReference type="ARBA" id="ARBA00023234"/>
    </source>
</evidence>
<keyword evidence="17" id="KW-1185">Reference proteome</keyword>
<dbReference type="InterPro" id="IPR011835">
    <property type="entry name" value="GS/SS"/>
</dbReference>
<feature type="compositionally biased region" description="Low complexity" evidence="14">
    <location>
        <begin position="63"/>
        <end position="88"/>
    </location>
</feature>
<keyword evidence="11" id="KW-0750">Starch biosynthesis</keyword>
<feature type="compositionally biased region" description="Basic and acidic residues" evidence="14">
    <location>
        <begin position="44"/>
        <end position="56"/>
    </location>
</feature>
<dbReference type="Pfam" id="PF13692">
    <property type="entry name" value="Glyco_trans_1_4"/>
    <property type="match status" value="1"/>
</dbReference>
<dbReference type="AlphaFoldDB" id="A0AAD9MLV8"/>
<evidence type="ECO:0000256" key="9">
    <source>
        <dbReference type="ARBA" id="ARBA00022676"/>
    </source>
</evidence>
<evidence type="ECO:0000256" key="8">
    <source>
        <dbReference type="ARBA" id="ARBA00022640"/>
    </source>
</evidence>
<comment type="caution">
    <text evidence="16">The sequence shown here is derived from an EMBL/GenBank/DDBJ whole genome shotgun (WGS) entry which is preliminary data.</text>
</comment>
<dbReference type="GO" id="GO:0010021">
    <property type="term" value="P:amylopectin biosynthetic process"/>
    <property type="evidence" value="ECO:0007669"/>
    <property type="project" value="UniProtKB-ARBA"/>
</dbReference>
<evidence type="ECO:0000259" key="15">
    <source>
        <dbReference type="Pfam" id="PF08323"/>
    </source>
</evidence>
<dbReference type="Pfam" id="PF08323">
    <property type="entry name" value="Glyco_transf_5"/>
    <property type="match status" value="1"/>
</dbReference>
<feature type="compositionally biased region" description="Low complexity" evidence="14">
    <location>
        <begin position="95"/>
        <end position="104"/>
    </location>
</feature>
<evidence type="ECO:0000256" key="2">
    <source>
        <dbReference type="ARBA" id="ARBA00004229"/>
    </source>
</evidence>
<comment type="catalytic activity">
    <reaction evidence="1">
        <text>[(1-&gt;4)-alpha-D-glucosyl](n) + ADP-alpha-D-glucose = [(1-&gt;4)-alpha-D-glucosyl](n+1) + ADP + H(+)</text>
        <dbReference type="Rhea" id="RHEA:18189"/>
        <dbReference type="Rhea" id="RHEA-COMP:9584"/>
        <dbReference type="Rhea" id="RHEA-COMP:9587"/>
        <dbReference type="ChEBI" id="CHEBI:15378"/>
        <dbReference type="ChEBI" id="CHEBI:15444"/>
        <dbReference type="ChEBI" id="CHEBI:57498"/>
        <dbReference type="ChEBI" id="CHEBI:456216"/>
        <dbReference type="EC" id="2.4.1.21"/>
    </reaction>
</comment>
<dbReference type="Gene3D" id="3.40.50.2000">
    <property type="entry name" value="Glycogen Phosphorylase B"/>
    <property type="match status" value="2"/>
</dbReference>
<comment type="pathway">
    <text evidence="4">Glycan biosynthesis; starch biosynthesis.</text>
</comment>
<evidence type="ECO:0000256" key="4">
    <source>
        <dbReference type="ARBA" id="ARBA00004727"/>
    </source>
</evidence>
<keyword evidence="12" id="KW-0809">Transit peptide</keyword>
<dbReference type="GO" id="GO:0004373">
    <property type="term" value="F:alpha-1,4-glucan glucosyltransferase (UDP-glucose donor) activity"/>
    <property type="evidence" value="ECO:0007669"/>
    <property type="project" value="InterPro"/>
</dbReference>
<evidence type="ECO:0000256" key="7">
    <source>
        <dbReference type="ARBA" id="ARBA00022528"/>
    </source>
</evidence>
<evidence type="ECO:0000256" key="1">
    <source>
        <dbReference type="ARBA" id="ARBA00001478"/>
    </source>
</evidence>
<feature type="compositionally biased region" description="Pro residues" evidence="14">
    <location>
        <begin position="105"/>
        <end position="131"/>
    </location>
</feature>
<dbReference type="Proteomes" id="UP001255856">
    <property type="component" value="Unassembled WGS sequence"/>
</dbReference>
<keyword evidence="10" id="KW-0808">Transferase</keyword>